<dbReference type="RefSeq" id="WP_085797432.1">
    <property type="nucleotide sequence ID" value="NZ_FWFO01000004.1"/>
</dbReference>
<evidence type="ECO:0000256" key="2">
    <source>
        <dbReference type="SAM" id="SignalP"/>
    </source>
</evidence>
<proteinExistence type="predicted"/>
<evidence type="ECO:0000313" key="4">
    <source>
        <dbReference type="Proteomes" id="UP000193077"/>
    </source>
</evidence>
<sequence>MFRIFLTLLFLIPTLASAEEVVLGLSKDNVAITTSFDGSEILIFGAVKREAPIDQSSPLEVVITVAGPSEPVVVRRKENVFGIWVNTDAVEVDAAPSFYAVATTGPIDQVLSNTEDLRQKITIDNAIRSVGAPANITDAESFTDAVIRIKQSQGLYQTLEGQVALDQQTLFRTSIDMPADLTEGDYATRIFLTRDGQIVGDYETSIAVQKVGLERFLFNMSREQPVWYGLMSLAIAIAAGWGASAVFRIFRAG</sequence>
<feature type="signal peptide" evidence="2">
    <location>
        <begin position="1"/>
        <end position="18"/>
    </location>
</feature>
<protein>
    <submittedName>
        <fullName evidence="3">Putative transmembrane protein (Alph_Pro_TM)</fullName>
    </submittedName>
</protein>
<feature type="transmembrane region" description="Helical" evidence="1">
    <location>
        <begin position="226"/>
        <end position="250"/>
    </location>
</feature>
<keyword evidence="1" id="KW-0472">Membrane</keyword>
<dbReference type="InterPro" id="IPR019088">
    <property type="entry name" value="CHP02186-rel_TM"/>
</dbReference>
<organism evidence="3 4">
    <name type="scientific">Falsiruegeria litorea R37</name>
    <dbReference type="NCBI Taxonomy" id="1200284"/>
    <lineage>
        <taxon>Bacteria</taxon>
        <taxon>Pseudomonadati</taxon>
        <taxon>Pseudomonadota</taxon>
        <taxon>Alphaproteobacteria</taxon>
        <taxon>Rhodobacterales</taxon>
        <taxon>Roseobacteraceae</taxon>
        <taxon>Falsiruegeria</taxon>
    </lineage>
</organism>
<gene>
    <name evidence="3" type="ORF">TRL7639_03792</name>
</gene>
<dbReference type="AlphaFoldDB" id="A0A1Y5TL74"/>
<keyword evidence="1 3" id="KW-0812">Transmembrane</keyword>
<evidence type="ECO:0000313" key="3">
    <source>
        <dbReference type="EMBL" id="SLN66542.1"/>
    </source>
</evidence>
<feature type="chain" id="PRO_5012418669" evidence="2">
    <location>
        <begin position="19"/>
        <end position="253"/>
    </location>
</feature>
<keyword evidence="4" id="KW-1185">Reference proteome</keyword>
<dbReference type="Proteomes" id="UP000193077">
    <property type="component" value="Unassembled WGS sequence"/>
</dbReference>
<name>A0A1Y5TL74_9RHOB</name>
<dbReference type="Pfam" id="PF09608">
    <property type="entry name" value="Alph_Pro_TM"/>
    <property type="match status" value="1"/>
</dbReference>
<keyword evidence="2" id="KW-0732">Signal</keyword>
<dbReference type="OrthoDB" id="9815212at2"/>
<accession>A0A1Y5TL74</accession>
<evidence type="ECO:0000256" key="1">
    <source>
        <dbReference type="SAM" id="Phobius"/>
    </source>
</evidence>
<keyword evidence="1" id="KW-1133">Transmembrane helix</keyword>
<dbReference type="EMBL" id="FWFO01000004">
    <property type="protein sequence ID" value="SLN66542.1"/>
    <property type="molecule type" value="Genomic_DNA"/>
</dbReference>
<reference evidence="3 4" key="1">
    <citation type="submission" date="2017-03" db="EMBL/GenBank/DDBJ databases">
        <authorList>
            <person name="Afonso C.L."/>
            <person name="Miller P.J."/>
            <person name="Scott M.A."/>
            <person name="Spackman E."/>
            <person name="Goraichik I."/>
            <person name="Dimitrov K.M."/>
            <person name="Suarez D.L."/>
            <person name="Swayne D.E."/>
        </authorList>
    </citation>
    <scope>NUCLEOTIDE SEQUENCE [LARGE SCALE GENOMIC DNA]</scope>
    <source>
        <strain evidence="3 4">CECT 7639</strain>
    </source>
</reference>